<dbReference type="RefSeq" id="WP_167558685.1">
    <property type="nucleotide sequence ID" value="NZ_LT629750.1"/>
</dbReference>
<dbReference type="EMBL" id="LT629750">
    <property type="protein sequence ID" value="SDS47960.1"/>
    <property type="molecule type" value="Genomic_DNA"/>
</dbReference>
<dbReference type="Pfam" id="PF14022">
    <property type="entry name" value="DUF4238"/>
    <property type="match status" value="1"/>
</dbReference>
<evidence type="ECO:0008006" key="3">
    <source>
        <dbReference type="Google" id="ProtNLM"/>
    </source>
</evidence>
<evidence type="ECO:0000313" key="1">
    <source>
        <dbReference type="EMBL" id="SDS47960.1"/>
    </source>
</evidence>
<dbReference type="AlphaFoldDB" id="A0A1H1SIT1"/>
<reference evidence="2" key="1">
    <citation type="submission" date="2016-10" db="EMBL/GenBank/DDBJ databases">
        <authorList>
            <person name="Varghese N."/>
            <person name="Submissions S."/>
        </authorList>
    </citation>
    <scope>NUCLEOTIDE SEQUENCE [LARGE SCALE GENOMIC DNA]</scope>
    <source>
        <strain evidence="2">GAS369</strain>
    </source>
</reference>
<name>A0A1H1SIT1_9BRAD</name>
<protein>
    <recommendedName>
        <fullName evidence="3">DUF4238 domain-containing protein</fullName>
    </recommendedName>
</protein>
<dbReference type="Proteomes" id="UP000243904">
    <property type="component" value="Chromosome I"/>
</dbReference>
<evidence type="ECO:0000313" key="2">
    <source>
        <dbReference type="Proteomes" id="UP000243904"/>
    </source>
</evidence>
<accession>A0A1H1SIT1</accession>
<proteinExistence type="predicted"/>
<dbReference type="InterPro" id="IPR025332">
    <property type="entry name" value="DUF4238"/>
</dbReference>
<sequence>MDRIRTHDVAVDRDFYKLQVLTDEDIKLIKWLVVDAATHELSKRHHTDLLTSFAAPLRFVEKNRSTFKSVESIDEYIDEYQTNAMEDYHGRMEQSFLPILEDVLRGDLSFYEDGDKCITFLHFISTQHMRTKRTREKTIEVLRSKNNIDFSRCWNIAVHMFSFNIGLSLFRERKKRSLLLLENKTGLPFVTGDQPTVNLLADGTAPPDALSFYYPVSPTLGLVLGEADQPPAFGSESLTVADVQHLNDRICAAGHSQVFGHTEAALIPFQGR</sequence>
<organism evidence="1 2">
    <name type="scientific">Bradyrhizobium canariense</name>
    <dbReference type="NCBI Taxonomy" id="255045"/>
    <lineage>
        <taxon>Bacteria</taxon>
        <taxon>Pseudomonadati</taxon>
        <taxon>Pseudomonadota</taxon>
        <taxon>Alphaproteobacteria</taxon>
        <taxon>Hyphomicrobiales</taxon>
        <taxon>Nitrobacteraceae</taxon>
        <taxon>Bradyrhizobium</taxon>
    </lineage>
</organism>
<gene>
    <name evidence="1" type="ORF">SAMN05444158_2186</name>
</gene>
<keyword evidence="2" id="KW-1185">Reference proteome</keyword>